<dbReference type="RefSeq" id="WP_138656724.1">
    <property type="nucleotide sequence ID" value="NZ_VATY01000001.1"/>
</dbReference>
<sequence length="420" mass="48118">MRLIQKSVFLICFLGVSVCVQGQDSLSLEMLQPISYHFLVTDGQLTGKGADFLKKEIAKAQFTLLGDYPDSKSSSDFSAALLPELNRFEYKTMALGIGVPSARLLNAMVKESQSVVPELKALNNTYGFTEKEMLVLPMPDMKSVADARFVQKAGELKWSIVGFGNESWNNLPWLLDQLYEGLSEESQKINHSLYLESKTFLKVWYAKRNGDLLAFATAVENSKFIYDFLKIAGEKSPENLVIVEAFNNSIKNCRFYAEKEFFDKNEWRVDEEKRLLRQELEQINFDIHQDKLFVKWDMNFLSRGFQPYAFYGVGNTLSEIANYNGSKSLHIGIVPRFQSKNGVIQDLMKLENTMAYRFAALTQAAKKNQWTVIDLQQMIQETHYTPVKYLLDAPIQDLIKRYDLIIIPAVEKEATLNYDK</sequence>
<evidence type="ECO:0000313" key="1">
    <source>
        <dbReference type="EMBL" id="TMM58791.1"/>
    </source>
</evidence>
<dbReference type="OrthoDB" id="733813at2"/>
<dbReference type="AlphaFoldDB" id="A0A5S3PUV6"/>
<gene>
    <name evidence="1" type="ORF">FEE95_05005</name>
</gene>
<dbReference type="Proteomes" id="UP000310314">
    <property type="component" value="Unassembled WGS sequence"/>
</dbReference>
<comment type="caution">
    <text evidence="1">The sequence shown here is derived from an EMBL/GenBank/DDBJ whole genome shotgun (WGS) entry which is preliminary data.</text>
</comment>
<evidence type="ECO:0000313" key="2">
    <source>
        <dbReference type="Proteomes" id="UP000310314"/>
    </source>
</evidence>
<protein>
    <submittedName>
        <fullName evidence="1">Uncharacterized protein</fullName>
    </submittedName>
</protein>
<accession>A0A5S3PUV6</accession>
<reference evidence="1 2" key="1">
    <citation type="submission" date="2019-05" db="EMBL/GenBank/DDBJ databases">
        <authorList>
            <person name="Zhang J.-Y."/>
            <person name="Feg X."/>
            <person name="Du Z.-J."/>
        </authorList>
    </citation>
    <scope>NUCLEOTIDE SEQUENCE [LARGE SCALE GENOMIC DNA]</scope>
    <source>
        <strain evidence="1 2">RZ26</strain>
    </source>
</reference>
<dbReference type="EMBL" id="VATY01000001">
    <property type="protein sequence ID" value="TMM58791.1"/>
    <property type="molecule type" value="Genomic_DNA"/>
</dbReference>
<proteinExistence type="predicted"/>
<organism evidence="1 2">
    <name type="scientific">Maribacter algarum</name>
    <name type="common">ex Zhang et al. 2020</name>
    <dbReference type="NCBI Taxonomy" id="2578118"/>
    <lineage>
        <taxon>Bacteria</taxon>
        <taxon>Pseudomonadati</taxon>
        <taxon>Bacteroidota</taxon>
        <taxon>Flavobacteriia</taxon>
        <taxon>Flavobacteriales</taxon>
        <taxon>Flavobacteriaceae</taxon>
        <taxon>Maribacter</taxon>
    </lineage>
</organism>
<name>A0A5S3PUV6_9FLAO</name>
<keyword evidence="2" id="KW-1185">Reference proteome</keyword>